<organism evidence="1">
    <name type="scientific">Cyphia angustiloba</name>
    <dbReference type="NCBI Taxonomy" id="2041112"/>
    <lineage>
        <taxon>Eukaryota</taxon>
        <taxon>Viridiplantae</taxon>
        <taxon>Streptophyta</taxon>
        <taxon>Embryophyta</taxon>
        <taxon>Tracheophyta</taxon>
        <taxon>Spermatophyta</taxon>
        <taxon>Magnoliopsida</taxon>
        <taxon>eudicotyledons</taxon>
        <taxon>Gunneridae</taxon>
        <taxon>Pentapetalae</taxon>
        <taxon>asterids</taxon>
        <taxon>campanulids</taxon>
        <taxon>Asterales</taxon>
        <taxon>Campanulaceae</taxon>
        <taxon>Cyphia</taxon>
    </lineage>
</organism>
<reference evidence="1" key="1">
    <citation type="journal article" date="2014" name="Proc. Natl. Acad. Sci. U.S.A.">
        <title>The dynamic history of plastid genomes in the Campanulaceae sensu lato is unique among angiosperms.</title>
        <authorList>
            <person name="Knox E.B."/>
        </authorList>
    </citation>
    <scope>NUCLEOTIDE SEQUENCE</scope>
</reference>
<dbReference type="RefSeq" id="YP_009436124.1">
    <property type="nucleotide sequence ID" value="NC_036086.1"/>
</dbReference>
<dbReference type="GeneID" id="34728678"/>
<gene>
    <name evidence="1" type="primary">ORF245</name>
    <name evidence="1" type="ORF">Cyp_ang1Pt0245</name>
</gene>
<name>A0A291F2H6_9ASTR</name>
<evidence type="ECO:0000313" key="1">
    <source>
        <dbReference type="EMBL" id="ATG26301.1"/>
    </source>
</evidence>
<dbReference type="AlphaFoldDB" id="A0A291F2H6"/>
<proteinExistence type="predicted"/>
<reference evidence="1" key="2">
    <citation type="submission" date="2017-08" db="EMBL/GenBank/DDBJ databases">
        <authorList>
            <person name="Knox E.B."/>
        </authorList>
    </citation>
    <scope>NUCLEOTIDE SEQUENCE</scope>
</reference>
<keyword evidence="1" id="KW-0934">Plastid</keyword>
<protein>
    <submittedName>
        <fullName evidence="1">Uncharacterized protein</fullName>
    </submittedName>
</protein>
<dbReference type="EMBL" id="MF770621">
    <property type="protein sequence ID" value="ATG26301.1"/>
    <property type="molecule type" value="Genomic_DNA"/>
</dbReference>
<geneLocation type="plastid" evidence="1"/>
<sequence>MKAINNPDRDNWILSQKLLLEDLYLRIKQVVGEEVEEFNDREDNLENNWILSEMFFLDRKLMLEDNLENNWILSERFFLKLMFPFITQFMKDDAEDFCTWGHWVWKQGELLKDYQALKMEERAVSSLFKRLDESFARFIENARTTKTRQQFMSLRQNFANNSKKILENIQINYLLKKTQLSLLNKGRIDLETVSYYYFIIKELNKDPNKLSPEEDNRLFFEDNRLFFFVFHIMNLYISRKLENLN</sequence>
<accession>A0A291F2H6</accession>